<dbReference type="EMBL" id="MIPY01000061">
    <property type="protein sequence ID" value="OES24501.1"/>
    <property type="molecule type" value="Genomic_DNA"/>
</dbReference>
<dbReference type="RefSeq" id="WP_069945592.1">
    <property type="nucleotide sequence ID" value="NZ_MIPW01000036.1"/>
</dbReference>
<evidence type="ECO:0000313" key="2">
    <source>
        <dbReference type="Proteomes" id="UP000095392"/>
    </source>
</evidence>
<comment type="caution">
    <text evidence="1">The sequence shown here is derived from an EMBL/GenBank/DDBJ whole genome shotgun (WGS) entry which is preliminary data.</text>
</comment>
<sequence length="74" mass="8066">MSLNTYRVPVHYVFVVNYDIVASSEQDACDIADRDCGLVLGGDIHTSNPESVTDWEADCHPDSSIGCAKVVRHA</sequence>
<gene>
    <name evidence="1" type="ORF">BFV95_4768</name>
</gene>
<dbReference type="Proteomes" id="UP000095392">
    <property type="component" value="Unassembled WGS sequence"/>
</dbReference>
<accession>A0AB36FKS4</accession>
<dbReference type="AlphaFoldDB" id="A0AB36FKS4"/>
<protein>
    <submittedName>
        <fullName evidence="1">Uncharacterized protein</fullName>
    </submittedName>
</protein>
<name>A0AB36FKS4_ALTMA</name>
<organism evidence="1 2">
    <name type="scientific">Alteromonas macleodii</name>
    <name type="common">Pseudoalteromonas macleodii</name>
    <dbReference type="NCBI Taxonomy" id="28108"/>
    <lineage>
        <taxon>Bacteria</taxon>
        <taxon>Pseudomonadati</taxon>
        <taxon>Pseudomonadota</taxon>
        <taxon>Gammaproteobacteria</taxon>
        <taxon>Alteromonadales</taxon>
        <taxon>Alteromonadaceae</taxon>
        <taxon>Alteromonas/Salinimonas group</taxon>
        <taxon>Alteromonas</taxon>
    </lineage>
</organism>
<keyword evidence="2" id="KW-1185">Reference proteome</keyword>
<reference evidence="1 2" key="1">
    <citation type="submission" date="2016-09" db="EMBL/GenBank/DDBJ databases">
        <title>Draft Genome Sequence of four Alteromonas macleodii strains isolated from copper coupons and grown long-term at elevated copper levels.</title>
        <authorList>
            <person name="Cusick K."/>
            <person name="Dale J."/>
            <person name="Little B."/>
            <person name="Biffinger J."/>
        </authorList>
    </citation>
    <scope>NUCLEOTIDE SEQUENCE [LARGE SCALE GENOMIC DNA]</scope>
    <source>
        <strain evidence="1 2">KCP01</strain>
    </source>
</reference>
<evidence type="ECO:0000313" key="1">
    <source>
        <dbReference type="EMBL" id="OES24501.1"/>
    </source>
</evidence>
<proteinExistence type="predicted"/>